<comment type="function">
    <text evidence="11">A protein kinase that phosphorylates Ser and Thr residues. Probably acts to suppress the effects of stress linked to accumulation of reactive oxygen species. Probably involved in the extracytoplasmic stress response.</text>
</comment>
<feature type="binding site" evidence="11">
    <location>
        <position position="207"/>
    </location>
    <ligand>
        <name>Mg(2+)</name>
        <dbReference type="ChEBI" id="CHEBI:18420"/>
    </ligand>
</feature>
<accession>A0A1F6TTQ1</accession>
<evidence type="ECO:0000256" key="5">
    <source>
        <dbReference type="ARBA" id="ARBA00022723"/>
    </source>
</evidence>
<comment type="similarity">
    <text evidence="11">Belongs to the SrkA/RdoA protein kinase family.</text>
</comment>
<comment type="subcellular location">
    <subcellularLocation>
        <location evidence="11">Cytoplasm</location>
    </subcellularLocation>
</comment>
<sequence length="331" mass="38125">MHRAHPYDALTPEAILDAVETCGVRCTGRFMALNSYENRVYRVETEEHGLLVAKFYRPGRWSEPEILEEHAFTQLLAEQEIPAVVPRICVDSTLRHHAGFFFAVFPWQPGRAPELNTAEDRKLLGRFLGRLHRAGAAEPFRHRPRLNVADFGHRSVQFLLASHFIPDELRASFRAIAEIVLGSVETAFKAAEDIAWIRLHGDCHLGNILWSAQGPYFVDFDDCLTGPAAQDLWMLLSGDREDMERQLADTLAGYTEFMDFDPAELALIEPLRALRLLRYNAWIGQRWDDPAFPRAFPWFDGRRFWEEQILTLRQQAAVLDEPPLAWRPQYE</sequence>
<dbReference type="InterPro" id="IPR032882">
    <property type="entry name" value="SrkA/RdoA"/>
</dbReference>
<comment type="catalytic activity">
    <reaction evidence="11">
        <text>L-threonyl-[protein] + ATP = O-phospho-L-threonyl-[protein] + ADP + H(+)</text>
        <dbReference type="Rhea" id="RHEA:46608"/>
        <dbReference type="Rhea" id="RHEA-COMP:11060"/>
        <dbReference type="Rhea" id="RHEA-COMP:11605"/>
        <dbReference type="ChEBI" id="CHEBI:15378"/>
        <dbReference type="ChEBI" id="CHEBI:30013"/>
        <dbReference type="ChEBI" id="CHEBI:30616"/>
        <dbReference type="ChEBI" id="CHEBI:61977"/>
        <dbReference type="ChEBI" id="CHEBI:456216"/>
        <dbReference type="EC" id="2.7.11.1"/>
    </reaction>
</comment>
<dbReference type="SUPFAM" id="SSF56112">
    <property type="entry name" value="Protein kinase-like (PK-like)"/>
    <property type="match status" value="1"/>
</dbReference>
<feature type="domain" description="Aminoglycoside phosphotransferase" evidence="12">
    <location>
        <begin position="35"/>
        <end position="266"/>
    </location>
</feature>
<evidence type="ECO:0000256" key="6">
    <source>
        <dbReference type="ARBA" id="ARBA00022741"/>
    </source>
</evidence>
<evidence type="ECO:0000256" key="3">
    <source>
        <dbReference type="ARBA" id="ARBA00022553"/>
    </source>
</evidence>
<dbReference type="NCBIfam" id="NF008738">
    <property type="entry name" value="PRK11768.1"/>
    <property type="match status" value="1"/>
</dbReference>
<name>A0A1F6TTQ1_9PROT</name>
<evidence type="ECO:0000256" key="9">
    <source>
        <dbReference type="ARBA" id="ARBA00022842"/>
    </source>
</evidence>
<evidence type="ECO:0000313" key="13">
    <source>
        <dbReference type="EMBL" id="OGI48429.1"/>
    </source>
</evidence>
<feature type="binding site" evidence="11">
    <location>
        <position position="219"/>
    </location>
    <ligand>
        <name>Mg(2+)</name>
        <dbReference type="ChEBI" id="CHEBI:18420"/>
    </ligand>
</feature>
<keyword evidence="8 11" id="KW-0067">ATP-binding</keyword>
<gene>
    <name evidence="11" type="primary">srkA</name>
    <name evidence="13" type="ORF">A2151_04165</name>
</gene>
<protein>
    <recommendedName>
        <fullName evidence="11">Stress response kinase A</fullName>
        <ecNumber evidence="11">2.7.11.1</ecNumber>
    </recommendedName>
    <alternativeName>
        <fullName evidence="11">Serine/threonine-protein kinase SrkA</fullName>
    </alternativeName>
</protein>
<comment type="caution">
    <text evidence="13">The sequence shown here is derived from an EMBL/GenBank/DDBJ whole genome shotgun (WGS) entry which is preliminary data.</text>
</comment>
<comment type="cofactor">
    <cofactor evidence="11">
        <name>Mg(2+)</name>
        <dbReference type="ChEBI" id="CHEBI:18420"/>
    </cofactor>
</comment>
<dbReference type="GO" id="GO:0005524">
    <property type="term" value="F:ATP binding"/>
    <property type="evidence" value="ECO:0007669"/>
    <property type="project" value="UniProtKB-UniRule"/>
</dbReference>
<dbReference type="Proteomes" id="UP000178885">
    <property type="component" value="Unassembled WGS sequence"/>
</dbReference>
<comment type="subunit">
    <text evidence="11">Monomer.</text>
</comment>
<keyword evidence="9 11" id="KW-0460">Magnesium</keyword>
<reference evidence="13 14" key="1">
    <citation type="journal article" date="2016" name="Nat. Commun.">
        <title>Thousands of microbial genomes shed light on interconnected biogeochemical processes in an aquifer system.</title>
        <authorList>
            <person name="Anantharaman K."/>
            <person name="Brown C.T."/>
            <person name="Hug L.A."/>
            <person name="Sharon I."/>
            <person name="Castelle C.J."/>
            <person name="Probst A.J."/>
            <person name="Thomas B.C."/>
            <person name="Singh A."/>
            <person name="Wilkins M.J."/>
            <person name="Karaoz U."/>
            <person name="Brodie E.L."/>
            <person name="Williams K.H."/>
            <person name="Hubbard S.S."/>
            <person name="Banfield J.F."/>
        </authorList>
    </citation>
    <scope>NUCLEOTIDE SEQUENCE [LARGE SCALE GENOMIC DNA]</scope>
</reference>
<feature type="active site" description="Proton acceptor" evidence="11">
    <location>
        <position position="202"/>
    </location>
</feature>
<dbReference type="GO" id="GO:0106310">
    <property type="term" value="F:protein serine kinase activity"/>
    <property type="evidence" value="ECO:0007669"/>
    <property type="project" value="RHEA"/>
</dbReference>
<dbReference type="GO" id="GO:0004674">
    <property type="term" value="F:protein serine/threonine kinase activity"/>
    <property type="evidence" value="ECO:0007669"/>
    <property type="project" value="UniProtKB-UniRule"/>
</dbReference>
<dbReference type="InterPro" id="IPR011009">
    <property type="entry name" value="Kinase-like_dom_sf"/>
</dbReference>
<evidence type="ECO:0000256" key="11">
    <source>
        <dbReference type="HAMAP-Rule" id="MF_01497"/>
    </source>
</evidence>
<dbReference type="Gene3D" id="1.20.1270.170">
    <property type="match status" value="1"/>
</dbReference>
<keyword evidence="4 11" id="KW-0808">Transferase</keyword>
<proteinExistence type="inferred from homology"/>
<dbReference type="STRING" id="1817760.A2151_04165"/>
<dbReference type="EC" id="2.7.11.1" evidence="11"/>
<feature type="active site" evidence="11">
    <location>
        <position position="219"/>
    </location>
</feature>
<keyword evidence="6 11" id="KW-0547">Nucleotide-binding</keyword>
<keyword evidence="3 11" id="KW-0597">Phosphoprotein</keyword>
<dbReference type="GO" id="GO:0000287">
    <property type="term" value="F:magnesium ion binding"/>
    <property type="evidence" value="ECO:0007669"/>
    <property type="project" value="UniProtKB-UniRule"/>
</dbReference>
<evidence type="ECO:0000256" key="8">
    <source>
        <dbReference type="ARBA" id="ARBA00022840"/>
    </source>
</evidence>
<evidence type="ECO:0000256" key="2">
    <source>
        <dbReference type="ARBA" id="ARBA00022527"/>
    </source>
</evidence>
<dbReference type="HAMAP" id="MF_01497">
    <property type="entry name" value="SrkA_kinase"/>
    <property type="match status" value="1"/>
</dbReference>
<dbReference type="AlphaFoldDB" id="A0A1F6TTQ1"/>
<dbReference type="InterPro" id="IPR002575">
    <property type="entry name" value="Aminoglycoside_PTrfase"/>
</dbReference>
<feature type="site" description="ATP" evidence="11">
    <location>
        <position position="35"/>
    </location>
</feature>
<keyword evidence="5 11" id="KW-0479">Metal-binding</keyword>
<comment type="catalytic activity">
    <reaction evidence="11">
        <text>L-seryl-[protein] + ATP = O-phospho-L-seryl-[protein] + ADP + H(+)</text>
        <dbReference type="Rhea" id="RHEA:17989"/>
        <dbReference type="Rhea" id="RHEA-COMP:9863"/>
        <dbReference type="Rhea" id="RHEA-COMP:11604"/>
        <dbReference type="ChEBI" id="CHEBI:15378"/>
        <dbReference type="ChEBI" id="CHEBI:29999"/>
        <dbReference type="ChEBI" id="CHEBI:30616"/>
        <dbReference type="ChEBI" id="CHEBI:83421"/>
        <dbReference type="ChEBI" id="CHEBI:456216"/>
        <dbReference type="EC" id="2.7.11.1"/>
    </reaction>
</comment>
<dbReference type="GO" id="GO:0005737">
    <property type="term" value="C:cytoplasm"/>
    <property type="evidence" value="ECO:0007669"/>
    <property type="project" value="UniProtKB-SubCell"/>
</dbReference>
<keyword evidence="10 11" id="KW-0346">Stress response</keyword>
<keyword evidence="7 11" id="KW-0418">Kinase</keyword>
<evidence type="ECO:0000259" key="12">
    <source>
        <dbReference type="Pfam" id="PF01636"/>
    </source>
</evidence>
<dbReference type="Gene3D" id="3.30.200.70">
    <property type="match status" value="1"/>
</dbReference>
<evidence type="ECO:0000256" key="1">
    <source>
        <dbReference type="ARBA" id="ARBA00022490"/>
    </source>
</evidence>
<evidence type="ECO:0000256" key="4">
    <source>
        <dbReference type="ARBA" id="ARBA00022679"/>
    </source>
</evidence>
<organism evidence="13 14">
    <name type="scientific">Candidatus Muproteobacteria bacterium RBG_16_65_34</name>
    <dbReference type="NCBI Taxonomy" id="1817760"/>
    <lineage>
        <taxon>Bacteria</taxon>
        <taxon>Pseudomonadati</taxon>
        <taxon>Pseudomonadota</taxon>
        <taxon>Candidatus Muproteobacteria</taxon>
    </lineage>
</organism>
<keyword evidence="2 11" id="KW-0723">Serine/threonine-protein kinase</keyword>
<dbReference type="PANTHER" id="PTHR39573:SF1">
    <property type="entry name" value="STRESS RESPONSE KINASE A"/>
    <property type="match status" value="1"/>
</dbReference>
<dbReference type="EMBL" id="MFSU01000028">
    <property type="protein sequence ID" value="OGI48429.1"/>
    <property type="molecule type" value="Genomic_DNA"/>
</dbReference>
<dbReference type="Pfam" id="PF01636">
    <property type="entry name" value="APH"/>
    <property type="match status" value="1"/>
</dbReference>
<evidence type="ECO:0000256" key="10">
    <source>
        <dbReference type="ARBA" id="ARBA00023016"/>
    </source>
</evidence>
<keyword evidence="1 11" id="KW-0963">Cytoplasm</keyword>
<dbReference type="Gene3D" id="1.10.510.10">
    <property type="entry name" value="Transferase(Phosphotransferase) domain 1"/>
    <property type="match status" value="1"/>
</dbReference>
<dbReference type="PANTHER" id="PTHR39573">
    <property type="entry name" value="STRESS RESPONSE KINASE A"/>
    <property type="match status" value="1"/>
</dbReference>
<evidence type="ECO:0000313" key="14">
    <source>
        <dbReference type="Proteomes" id="UP000178885"/>
    </source>
</evidence>
<evidence type="ECO:0000256" key="7">
    <source>
        <dbReference type="ARBA" id="ARBA00022777"/>
    </source>
</evidence>